<dbReference type="EMBL" id="JAURVH010001536">
    <property type="protein sequence ID" value="KAK5891614.1"/>
    <property type="molecule type" value="Genomic_DNA"/>
</dbReference>
<reference evidence="1 2" key="1">
    <citation type="journal article" date="2023" name="Mol. Biol. Evol.">
        <title>Genomics of Secondarily Temperate Adaptation in the Only Non-Antarctic Icefish.</title>
        <authorList>
            <person name="Rivera-Colon A.G."/>
            <person name="Rayamajhi N."/>
            <person name="Minhas B.F."/>
            <person name="Madrigal G."/>
            <person name="Bilyk K.T."/>
            <person name="Yoon V."/>
            <person name="Hune M."/>
            <person name="Gregory S."/>
            <person name="Cheng C.H.C."/>
            <person name="Catchen J.M."/>
        </authorList>
    </citation>
    <scope>NUCLEOTIDE SEQUENCE [LARGE SCALE GENOMIC DNA]</scope>
    <source>
        <tissue evidence="1">White muscle</tissue>
    </source>
</reference>
<proteinExistence type="predicted"/>
<comment type="caution">
    <text evidence="1">The sequence shown here is derived from an EMBL/GenBank/DDBJ whole genome shotgun (WGS) entry which is preliminary data.</text>
</comment>
<dbReference type="Proteomes" id="UP001331515">
    <property type="component" value="Unassembled WGS sequence"/>
</dbReference>
<evidence type="ECO:0000313" key="2">
    <source>
        <dbReference type="Proteomes" id="UP001331515"/>
    </source>
</evidence>
<dbReference type="AlphaFoldDB" id="A0AAN8BUQ5"/>
<protein>
    <submittedName>
        <fullName evidence="1">Uncharacterized protein</fullName>
    </submittedName>
</protein>
<gene>
    <name evidence="1" type="ORF">CgunFtcFv8_018845</name>
</gene>
<organism evidence="1 2">
    <name type="scientific">Champsocephalus gunnari</name>
    <name type="common">Mackerel icefish</name>
    <dbReference type="NCBI Taxonomy" id="52237"/>
    <lineage>
        <taxon>Eukaryota</taxon>
        <taxon>Metazoa</taxon>
        <taxon>Chordata</taxon>
        <taxon>Craniata</taxon>
        <taxon>Vertebrata</taxon>
        <taxon>Euteleostomi</taxon>
        <taxon>Actinopterygii</taxon>
        <taxon>Neopterygii</taxon>
        <taxon>Teleostei</taxon>
        <taxon>Neoteleostei</taxon>
        <taxon>Acanthomorphata</taxon>
        <taxon>Eupercaria</taxon>
        <taxon>Perciformes</taxon>
        <taxon>Notothenioidei</taxon>
        <taxon>Channichthyidae</taxon>
        <taxon>Champsocephalus</taxon>
    </lineage>
</organism>
<keyword evidence="2" id="KW-1185">Reference proteome</keyword>
<name>A0AAN8BUQ5_CHAGU</name>
<accession>A0AAN8BUQ5</accession>
<sequence>MKSVPREVTLASLKRPVVVHQLSMKRQKMTRLPSKAEIASCKLAAARRIPELLELMASKPTNATRFLFYGYITLHWSCFHGHRPGVYANLTDQEVIEGRHQGHLIHIKNHKTAGSFGEAQLYLEAGEFSWMERWLEGEGPCKNLGAYLGMAWRDAGMEGPICYTAIRTALSDYAKKTQDAASRKKVTDFMCHDTSTGKEEQSRAKHLVRR</sequence>
<evidence type="ECO:0000313" key="1">
    <source>
        <dbReference type="EMBL" id="KAK5891614.1"/>
    </source>
</evidence>